<evidence type="ECO:0000256" key="1">
    <source>
        <dbReference type="ARBA" id="ARBA00000707"/>
    </source>
</evidence>
<proteinExistence type="predicted"/>
<dbReference type="InterPro" id="IPR001394">
    <property type="entry name" value="Peptidase_C19_UCH"/>
</dbReference>
<dbReference type="PROSITE" id="PS50235">
    <property type="entry name" value="USP_3"/>
    <property type="match status" value="1"/>
</dbReference>
<keyword evidence="3" id="KW-0645">Protease</keyword>
<dbReference type="Gene3D" id="3.90.70.10">
    <property type="entry name" value="Cysteine proteinases"/>
    <property type="match status" value="1"/>
</dbReference>
<gene>
    <name evidence="9" type="ORF">SARC_00361</name>
</gene>
<feature type="region of interest" description="Disordered" evidence="7">
    <location>
        <begin position="153"/>
        <end position="185"/>
    </location>
</feature>
<dbReference type="InterPro" id="IPR028889">
    <property type="entry name" value="USP"/>
</dbReference>
<reference evidence="9 10" key="1">
    <citation type="submission" date="2011-02" db="EMBL/GenBank/DDBJ databases">
        <title>The Genome Sequence of Sphaeroforma arctica JP610.</title>
        <authorList>
            <consortium name="The Broad Institute Genome Sequencing Platform"/>
            <person name="Russ C."/>
            <person name="Cuomo C."/>
            <person name="Young S.K."/>
            <person name="Zeng Q."/>
            <person name="Gargeya S."/>
            <person name="Alvarado L."/>
            <person name="Berlin A."/>
            <person name="Chapman S.B."/>
            <person name="Chen Z."/>
            <person name="Freedman E."/>
            <person name="Gellesch M."/>
            <person name="Goldberg J."/>
            <person name="Griggs A."/>
            <person name="Gujja S."/>
            <person name="Heilman E."/>
            <person name="Heiman D."/>
            <person name="Howarth C."/>
            <person name="Mehta T."/>
            <person name="Neiman D."/>
            <person name="Pearson M."/>
            <person name="Roberts A."/>
            <person name="Saif S."/>
            <person name="Shea T."/>
            <person name="Shenoy N."/>
            <person name="Sisk P."/>
            <person name="Stolte C."/>
            <person name="Sykes S."/>
            <person name="White J."/>
            <person name="Yandava C."/>
            <person name="Burger G."/>
            <person name="Gray M.W."/>
            <person name="Holland P.W.H."/>
            <person name="King N."/>
            <person name="Lang F.B.F."/>
            <person name="Roger A.J."/>
            <person name="Ruiz-Trillo I."/>
            <person name="Haas B."/>
            <person name="Nusbaum C."/>
            <person name="Birren B."/>
        </authorList>
    </citation>
    <scope>NUCLEOTIDE SEQUENCE [LARGE SCALE GENOMIC DNA]</scope>
    <source>
        <strain evidence="9 10">JP610</strain>
    </source>
</reference>
<dbReference type="EMBL" id="KQ241606">
    <property type="protein sequence ID" value="KNC87537.1"/>
    <property type="molecule type" value="Genomic_DNA"/>
</dbReference>
<dbReference type="SUPFAM" id="SSF54001">
    <property type="entry name" value="Cysteine proteinases"/>
    <property type="match status" value="1"/>
</dbReference>
<comment type="catalytic activity">
    <reaction evidence="1">
        <text>Thiol-dependent hydrolysis of ester, thioester, amide, peptide and isopeptide bonds formed by the C-terminal Gly of ubiquitin (a 76-residue protein attached to proteins as an intracellular targeting signal).</text>
        <dbReference type="EC" id="3.4.19.12"/>
    </reaction>
</comment>
<name>A0A0L0GEV5_9EUKA</name>
<dbReference type="GO" id="GO:0004843">
    <property type="term" value="F:cysteine-type deubiquitinase activity"/>
    <property type="evidence" value="ECO:0007669"/>
    <property type="project" value="UniProtKB-EC"/>
</dbReference>
<evidence type="ECO:0000259" key="8">
    <source>
        <dbReference type="PROSITE" id="PS50235"/>
    </source>
</evidence>
<dbReference type="PANTHER" id="PTHR24006">
    <property type="entry name" value="UBIQUITIN CARBOXYL-TERMINAL HYDROLASE"/>
    <property type="match status" value="1"/>
</dbReference>
<organism evidence="9 10">
    <name type="scientific">Sphaeroforma arctica JP610</name>
    <dbReference type="NCBI Taxonomy" id="667725"/>
    <lineage>
        <taxon>Eukaryota</taxon>
        <taxon>Ichthyosporea</taxon>
        <taxon>Ichthyophonida</taxon>
        <taxon>Sphaeroforma</taxon>
    </lineage>
</organism>
<dbReference type="PANTHER" id="PTHR24006:SF687">
    <property type="entry name" value="UBIQUITIN CARBOXYL-TERMINAL HYDROLASE 10"/>
    <property type="match status" value="1"/>
</dbReference>
<dbReference type="AlphaFoldDB" id="A0A0L0GEV5"/>
<evidence type="ECO:0000256" key="7">
    <source>
        <dbReference type="SAM" id="MobiDB-lite"/>
    </source>
</evidence>
<keyword evidence="6" id="KW-0788">Thiol protease</keyword>
<evidence type="ECO:0000256" key="5">
    <source>
        <dbReference type="ARBA" id="ARBA00022801"/>
    </source>
</evidence>
<keyword evidence="10" id="KW-1185">Reference proteome</keyword>
<dbReference type="GeneID" id="25900865"/>
<dbReference type="GO" id="GO:0005829">
    <property type="term" value="C:cytosol"/>
    <property type="evidence" value="ECO:0007669"/>
    <property type="project" value="TreeGrafter"/>
</dbReference>
<evidence type="ECO:0000256" key="6">
    <source>
        <dbReference type="ARBA" id="ARBA00022807"/>
    </source>
</evidence>
<feature type="domain" description="USP" evidence="8">
    <location>
        <begin position="192"/>
        <end position="557"/>
    </location>
</feature>
<dbReference type="OrthoDB" id="292964at2759"/>
<dbReference type="GO" id="GO:0005634">
    <property type="term" value="C:nucleus"/>
    <property type="evidence" value="ECO:0007669"/>
    <property type="project" value="TreeGrafter"/>
</dbReference>
<dbReference type="eggNOG" id="KOG1865">
    <property type="taxonomic scope" value="Eukaryota"/>
</dbReference>
<dbReference type="STRING" id="667725.A0A0L0GEV5"/>
<accession>A0A0L0GEV5</accession>
<dbReference type="RefSeq" id="XP_014161439.1">
    <property type="nucleotide sequence ID" value="XM_014305964.1"/>
</dbReference>
<dbReference type="CDD" id="cd02257">
    <property type="entry name" value="Peptidase_C19"/>
    <property type="match status" value="1"/>
</dbReference>
<dbReference type="Pfam" id="PF00443">
    <property type="entry name" value="UCH"/>
    <property type="match status" value="1"/>
</dbReference>
<dbReference type="InterPro" id="IPR038765">
    <property type="entry name" value="Papain-like_cys_pep_sf"/>
</dbReference>
<protein>
    <recommendedName>
        <fullName evidence="2">ubiquitinyl hydrolase 1</fullName>
        <ecNumber evidence="2">3.4.19.12</ecNumber>
    </recommendedName>
</protein>
<evidence type="ECO:0000313" key="10">
    <source>
        <dbReference type="Proteomes" id="UP000054560"/>
    </source>
</evidence>
<evidence type="ECO:0000256" key="2">
    <source>
        <dbReference type="ARBA" id="ARBA00012759"/>
    </source>
</evidence>
<dbReference type="GO" id="GO:0016579">
    <property type="term" value="P:protein deubiquitination"/>
    <property type="evidence" value="ECO:0007669"/>
    <property type="project" value="InterPro"/>
</dbReference>
<evidence type="ECO:0000256" key="4">
    <source>
        <dbReference type="ARBA" id="ARBA00022786"/>
    </source>
</evidence>
<sequence length="557" mass="62121">MDNSNPLLLALKDELDDVLQALVTRQTINVEWPNYPSQLMWNLNVSPQWDCMLLYTVTFEEISSHMGVIFYPKFNRVMTRDYHAVGTPQRAWQDSVETFLEINRQPDRFVDMKTLLTDLDDQLTATQNSAKGGRASLGRRRSSALSYDFRSPFDSGATSGSGKNSPAPGPPTPRGSNAGEKKNTRPLVTVPVGLPNAKNQNLCFMNSVSQALAHSFFNGKLRPLLAQLSHREPTDPAVAKKQPVVKTLYPLLESLANNAKAKSKDEPQKCMDAFRVAMSAFPESNVQKPKSGVKQQQQDVHEWLTFVLQTLEAVAATSEERLINFDTFDDLIKGTATVHEVMADLQWNERFSVGAAQFAASLAYQTITAYYCGNCRVVTQVRPDINNILSLSVGSETSETTVQALFNETVSSEPLDGWRCGACNTSHPDTSRINKFFRMPTFLIVHIVRTQLDMTTGELGKSQRPVRIGNITCELPTQLLPRQASEKKHALVTYSPVSVVTHLGAEMRSGHYTCFSSLENKTILFDDDTISDFGTDVPEKHTEILQKNSALIFYIRE</sequence>
<dbReference type="GO" id="GO:0006508">
    <property type="term" value="P:proteolysis"/>
    <property type="evidence" value="ECO:0007669"/>
    <property type="project" value="UniProtKB-KW"/>
</dbReference>
<evidence type="ECO:0000256" key="3">
    <source>
        <dbReference type="ARBA" id="ARBA00022670"/>
    </source>
</evidence>
<dbReference type="Proteomes" id="UP000054560">
    <property type="component" value="Unassembled WGS sequence"/>
</dbReference>
<keyword evidence="5" id="KW-0378">Hydrolase</keyword>
<evidence type="ECO:0000313" key="9">
    <source>
        <dbReference type="EMBL" id="KNC87537.1"/>
    </source>
</evidence>
<dbReference type="InterPro" id="IPR050164">
    <property type="entry name" value="Peptidase_C19"/>
</dbReference>
<dbReference type="EC" id="3.4.19.12" evidence="2"/>
<keyword evidence="4" id="KW-0833">Ubl conjugation pathway</keyword>